<gene>
    <name evidence="1" type="ORF">ACFP3M_02370</name>
</gene>
<dbReference type="EMBL" id="JBHSPW010000001">
    <property type="protein sequence ID" value="MFC5891673.1"/>
    <property type="molecule type" value="Genomic_DNA"/>
</dbReference>
<evidence type="ECO:0000313" key="2">
    <source>
        <dbReference type="Proteomes" id="UP001596241"/>
    </source>
</evidence>
<organism evidence="1 2">
    <name type="scientific">Streptomyces ramulosus</name>
    <dbReference type="NCBI Taxonomy" id="47762"/>
    <lineage>
        <taxon>Bacteria</taxon>
        <taxon>Bacillati</taxon>
        <taxon>Actinomycetota</taxon>
        <taxon>Actinomycetes</taxon>
        <taxon>Kitasatosporales</taxon>
        <taxon>Streptomycetaceae</taxon>
        <taxon>Streptomyces</taxon>
    </lineage>
</organism>
<evidence type="ECO:0000313" key="1">
    <source>
        <dbReference type="EMBL" id="MFC5891673.1"/>
    </source>
</evidence>
<sequence>MAREQALVAFLRVDPTTVQLAPGWTRDVRKIGHLGTGEQKVRIASVEDLGRSMPLLRTSYVATA</sequence>
<dbReference type="RefSeq" id="WP_345081174.1">
    <property type="nucleotide sequence ID" value="NZ_BAAAWG010000006.1"/>
</dbReference>
<keyword evidence="2" id="KW-1185">Reference proteome</keyword>
<protein>
    <submittedName>
        <fullName evidence="1">Uncharacterized protein</fullName>
    </submittedName>
</protein>
<dbReference type="Proteomes" id="UP001596241">
    <property type="component" value="Unassembled WGS sequence"/>
</dbReference>
<comment type="caution">
    <text evidence="1">The sequence shown here is derived from an EMBL/GenBank/DDBJ whole genome shotgun (WGS) entry which is preliminary data.</text>
</comment>
<name>A0ABW1FD87_9ACTN</name>
<proteinExistence type="predicted"/>
<reference evidence="2" key="1">
    <citation type="journal article" date="2019" name="Int. J. Syst. Evol. Microbiol.">
        <title>The Global Catalogue of Microorganisms (GCM) 10K type strain sequencing project: providing services to taxonomists for standard genome sequencing and annotation.</title>
        <authorList>
            <consortium name="The Broad Institute Genomics Platform"/>
            <consortium name="The Broad Institute Genome Sequencing Center for Infectious Disease"/>
            <person name="Wu L."/>
            <person name="Ma J."/>
        </authorList>
    </citation>
    <scope>NUCLEOTIDE SEQUENCE [LARGE SCALE GENOMIC DNA]</scope>
    <source>
        <strain evidence="2">CGMCC 1.15809</strain>
    </source>
</reference>
<accession>A0ABW1FD87</accession>